<comment type="caution">
    <text evidence="1">The sequence shown here is derived from an EMBL/GenBank/DDBJ whole genome shotgun (WGS) entry which is preliminary data.</text>
</comment>
<name>A0ACA9MGI9_9GLOM</name>
<sequence length="147" mass="17233">YIADSVKQCFDKKNTNIAVIPRGLTSHLQPLDVSINKSFKAKWMINSIKEMIAANKIKRPSYEIVVNWIKASWNVIDINLIQQSFKCYGISNKQDQEIDDTIIIDIVNENQKTFNEIKKINISAEFAEEDNDYYIQNEMNYYNLWDD</sequence>
<gene>
    <name evidence="1" type="ORF">SPELUC_LOCUS6751</name>
</gene>
<proteinExistence type="predicted"/>
<organism evidence="1 2">
    <name type="scientific">Cetraspora pellucida</name>
    <dbReference type="NCBI Taxonomy" id="1433469"/>
    <lineage>
        <taxon>Eukaryota</taxon>
        <taxon>Fungi</taxon>
        <taxon>Fungi incertae sedis</taxon>
        <taxon>Mucoromycota</taxon>
        <taxon>Glomeromycotina</taxon>
        <taxon>Glomeromycetes</taxon>
        <taxon>Diversisporales</taxon>
        <taxon>Gigasporaceae</taxon>
        <taxon>Cetraspora</taxon>
    </lineage>
</organism>
<dbReference type="EMBL" id="CAJVPW010008212">
    <property type="protein sequence ID" value="CAG8591157.1"/>
    <property type="molecule type" value="Genomic_DNA"/>
</dbReference>
<accession>A0ACA9MGI9</accession>
<feature type="non-terminal residue" evidence="1">
    <location>
        <position position="1"/>
    </location>
</feature>
<dbReference type="Proteomes" id="UP000789366">
    <property type="component" value="Unassembled WGS sequence"/>
</dbReference>
<evidence type="ECO:0000313" key="2">
    <source>
        <dbReference type="Proteomes" id="UP000789366"/>
    </source>
</evidence>
<keyword evidence="2" id="KW-1185">Reference proteome</keyword>
<reference evidence="1" key="1">
    <citation type="submission" date="2021-06" db="EMBL/GenBank/DDBJ databases">
        <authorList>
            <person name="Kallberg Y."/>
            <person name="Tangrot J."/>
            <person name="Rosling A."/>
        </authorList>
    </citation>
    <scope>NUCLEOTIDE SEQUENCE</scope>
    <source>
        <strain evidence="1">28 12/20/2015</strain>
    </source>
</reference>
<evidence type="ECO:0000313" key="1">
    <source>
        <dbReference type="EMBL" id="CAG8591157.1"/>
    </source>
</evidence>
<protein>
    <submittedName>
        <fullName evidence="1">16330_t:CDS:1</fullName>
    </submittedName>
</protein>